<evidence type="ECO:0000256" key="4">
    <source>
        <dbReference type="ARBA" id="ARBA00023136"/>
    </source>
</evidence>
<dbReference type="PANTHER" id="PTHR42744:SF1">
    <property type="entry name" value="BINDING-PROTEIN-DEPENDENT TRANSPORT SYSTEMS INNER MEMBRANE COMPONENT"/>
    <property type="match status" value="1"/>
</dbReference>
<evidence type="ECO:0000256" key="3">
    <source>
        <dbReference type="ARBA" id="ARBA00022989"/>
    </source>
</evidence>
<evidence type="ECO:0000259" key="6">
    <source>
        <dbReference type="PROSITE" id="PS50928"/>
    </source>
</evidence>
<accession>A0A853CS85</accession>
<sequence>MTVVVIAAIVVGAVASYLFIQRSVGLGAFLGAFGLGAVTMARVVVILLFATIVWVPVGVWIGMNPRISRLAQPVVQLLASFPANFLFPFAIAFFVATSIPLDYGGILLMALGSQWYILFNVIAGASAIPTDLRQAMDSFGVGRVQRWRRLILPAIFPAYVTGGITAAGGAWNASIVAEVVTYNHHTYTATGLGAYIAEATQTGDMARVLVGVIVMSVFVVGLNRLFWRRLYAVAEKRFSL</sequence>
<evidence type="ECO:0000256" key="2">
    <source>
        <dbReference type="ARBA" id="ARBA00022692"/>
    </source>
</evidence>
<dbReference type="PANTHER" id="PTHR42744">
    <property type="entry name" value="BINDING-PROTEIN-DEPENDENT TRANSPORT SYSTEMS INNER MEMBRANE COMPONENT"/>
    <property type="match status" value="1"/>
</dbReference>
<dbReference type="GO" id="GO:0005886">
    <property type="term" value="C:plasma membrane"/>
    <property type="evidence" value="ECO:0007669"/>
    <property type="project" value="UniProtKB-SubCell"/>
</dbReference>
<feature type="domain" description="ABC transmembrane type-1" evidence="6">
    <location>
        <begin position="40"/>
        <end position="226"/>
    </location>
</feature>
<evidence type="ECO:0000256" key="5">
    <source>
        <dbReference type="RuleBase" id="RU363032"/>
    </source>
</evidence>
<dbReference type="Proteomes" id="UP000578352">
    <property type="component" value="Unassembled WGS sequence"/>
</dbReference>
<feature type="transmembrane region" description="Helical" evidence="5">
    <location>
        <begin position="105"/>
        <end position="129"/>
    </location>
</feature>
<name>A0A853CS85_9MICO</name>
<comment type="similarity">
    <text evidence="5">Belongs to the binding-protein-dependent transport system permease family.</text>
</comment>
<evidence type="ECO:0000256" key="1">
    <source>
        <dbReference type="ARBA" id="ARBA00004141"/>
    </source>
</evidence>
<dbReference type="EMBL" id="JACCFL010000001">
    <property type="protein sequence ID" value="NYJ22331.1"/>
    <property type="molecule type" value="Genomic_DNA"/>
</dbReference>
<dbReference type="GO" id="GO:0055085">
    <property type="term" value="P:transmembrane transport"/>
    <property type="evidence" value="ECO:0007669"/>
    <property type="project" value="InterPro"/>
</dbReference>
<feature type="transmembrane region" description="Helical" evidence="5">
    <location>
        <begin position="208"/>
        <end position="227"/>
    </location>
</feature>
<feature type="transmembrane region" description="Helical" evidence="5">
    <location>
        <begin position="40"/>
        <end position="62"/>
    </location>
</feature>
<evidence type="ECO:0000313" key="7">
    <source>
        <dbReference type="EMBL" id="NYJ22331.1"/>
    </source>
</evidence>
<protein>
    <submittedName>
        <fullName evidence="7">ABC-type anion transport system duplicated permease subunit</fullName>
    </submittedName>
</protein>
<keyword evidence="5" id="KW-0813">Transport</keyword>
<feature type="transmembrane region" description="Helical" evidence="5">
    <location>
        <begin position="74"/>
        <end position="99"/>
    </location>
</feature>
<dbReference type="Pfam" id="PF00528">
    <property type="entry name" value="BPD_transp_1"/>
    <property type="match status" value="1"/>
</dbReference>
<dbReference type="SUPFAM" id="SSF161098">
    <property type="entry name" value="MetI-like"/>
    <property type="match status" value="1"/>
</dbReference>
<evidence type="ECO:0000313" key="8">
    <source>
        <dbReference type="Proteomes" id="UP000578352"/>
    </source>
</evidence>
<feature type="transmembrane region" description="Helical" evidence="5">
    <location>
        <begin position="150"/>
        <end position="171"/>
    </location>
</feature>
<gene>
    <name evidence="7" type="ORF">HNR13_000618</name>
</gene>
<reference evidence="7 8" key="1">
    <citation type="submission" date="2020-07" db="EMBL/GenBank/DDBJ databases">
        <title>Sequencing the genomes of 1000 actinobacteria strains.</title>
        <authorList>
            <person name="Klenk H.-P."/>
        </authorList>
    </citation>
    <scope>NUCLEOTIDE SEQUENCE [LARGE SCALE GENOMIC DNA]</scope>
    <source>
        <strain evidence="7 8">DSM 15165</strain>
    </source>
</reference>
<proteinExistence type="inferred from homology"/>
<dbReference type="AlphaFoldDB" id="A0A853CS85"/>
<dbReference type="CDD" id="cd06261">
    <property type="entry name" value="TM_PBP2"/>
    <property type="match status" value="1"/>
</dbReference>
<organism evidence="7 8">
    <name type="scientific">Leifsonia shinshuensis</name>
    <dbReference type="NCBI Taxonomy" id="150026"/>
    <lineage>
        <taxon>Bacteria</taxon>
        <taxon>Bacillati</taxon>
        <taxon>Actinomycetota</taxon>
        <taxon>Actinomycetes</taxon>
        <taxon>Micrococcales</taxon>
        <taxon>Microbacteriaceae</taxon>
        <taxon>Leifsonia</taxon>
    </lineage>
</organism>
<dbReference type="PROSITE" id="PS50928">
    <property type="entry name" value="ABC_TM1"/>
    <property type="match status" value="1"/>
</dbReference>
<keyword evidence="4 5" id="KW-0472">Membrane</keyword>
<keyword evidence="3 5" id="KW-1133">Transmembrane helix</keyword>
<comment type="caution">
    <text evidence="7">The sequence shown here is derived from an EMBL/GenBank/DDBJ whole genome shotgun (WGS) entry which is preliminary data.</text>
</comment>
<keyword evidence="2 5" id="KW-0812">Transmembrane</keyword>
<dbReference type="InterPro" id="IPR035906">
    <property type="entry name" value="MetI-like_sf"/>
</dbReference>
<comment type="subcellular location">
    <subcellularLocation>
        <location evidence="5">Cell membrane</location>
        <topology evidence="5">Multi-pass membrane protein</topology>
    </subcellularLocation>
    <subcellularLocation>
        <location evidence="1">Membrane</location>
        <topology evidence="1">Multi-pass membrane protein</topology>
    </subcellularLocation>
</comment>
<dbReference type="InterPro" id="IPR000515">
    <property type="entry name" value="MetI-like"/>
</dbReference>
<dbReference type="RefSeq" id="WP_343063428.1">
    <property type="nucleotide sequence ID" value="NZ_BAABEH010000001.1"/>
</dbReference>
<dbReference type="Gene3D" id="1.10.3720.10">
    <property type="entry name" value="MetI-like"/>
    <property type="match status" value="1"/>
</dbReference>